<dbReference type="PANTHER" id="PTHR45528:SF1">
    <property type="entry name" value="SENSOR HISTIDINE KINASE CPXA"/>
    <property type="match status" value="1"/>
</dbReference>
<evidence type="ECO:0000256" key="4">
    <source>
        <dbReference type="ARBA" id="ARBA00022475"/>
    </source>
</evidence>
<keyword evidence="8" id="KW-0547">Nucleotide-binding</keyword>
<dbReference type="EMBL" id="CP020559">
    <property type="protein sequence ID" value="ARE88729.1"/>
    <property type="molecule type" value="Genomic_DNA"/>
</dbReference>
<dbReference type="GO" id="GO:0005524">
    <property type="term" value="F:ATP binding"/>
    <property type="evidence" value="ECO:0007669"/>
    <property type="project" value="UniProtKB-KW"/>
</dbReference>
<evidence type="ECO:0000256" key="10">
    <source>
        <dbReference type="ARBA" id="ARBA00022840"/>
    </source>
</evidence>
<dbReference type="InterPro" id="IPR003594">
    <property type="entry name" value="HATPase_dom"/>
</dbReference>
<reference evidence="18 20" key="2">
    <citation type="submission" date="2017-03" db="EMBL/GenBank/DDBJ databases">
        <title>Complete sequence of Clostridium formicaceticum DSM 92.</title>
        <authorList>
            <person name="Poehlein A."/>
            <person name="Karl M."/>
            <person name="Bengelsdorf F.R."/>
            <person name="Duerre P."/>
            <person name="Daniel R."/>
        </authorList>
    </citation>
    <scope>NUCLEOTIDE SEQUENCE [LARGE SCALE GENOMIC DNA]</scope>
    <source>
        <strain evidence="18 20">DSM 92</strain>
    </source>
</reference>
<keyword evidence="12" id="KW-0902">Two-component regulatory system</keyword>
<evidence type="ECO:0000313" key="18">
    <source>
        <dbReference type="EMBL" id="ARE88729.1"/>
    </source>
</evidence>
<dbReference type="EC" id="2.7.13.3" evidence="3"/>
<dbReference type="Gene3D" id="1.10.287.130">
    <property type="match status" value="1"/>
</dbReference>
<evidence type="ECO:0000256" key="6">
    <source>
        <dbReference type="ARBA" id="ARBA00022679"/>
    </source>
</evidence>
<keyword evidence="14" id="KW-0175">Coiled coil</keyword>
<dbReference type="InterPro" id="IPR005467">
    <property type="entry name" value="His_kinase_dom"/>
</dbReference>
<dbReference type="SUPFAM" id="SSF55874">
    <property type="entry name" value="ATPase domain of HSP90 chaperone/DNA topoisomerase II/histidine kinase"/>
    <property type="match status" value="1"/>
</dbReference>
<evidence type="ECO:0000256" key="7">
    <source>
        <dbReference type="ARBA" id="ARBA00022692"/>
    </source>
</evidence>
<reference evidence="17 19" key="1">
    <citation type="submission" date="2016-10" db="EMBL/GenBank/DDBJ databases">
        <title>Complete Genome Sequence of Acetogen Clostridium formicoaceticum ATCC 27076.</title>
        <authorList>
            <person name="Bao T."/>
            <person name="Cheng C."/>
            <person name="Zhao J."/>
            <person name="Yang S.-T."/>
            <person name="Wang J."/>
            <person name="Wang M."/>
        </authorList>
    </citation>
    <scope>NUCLEOTIDE SEQUENCE [LARGE SCALE GENOMIC DNA]</scope>
    <source>
        <strain evidence="17 19">ATCC 27076</strain>
    </source>
</reference>
<dbReference type="GO" id="GO:0005886">
    <property type="term" value="C:plasma membrane"/>
    <property type="evidence" value="ECO:0007669"/>
    <property type="project" value="UniProtKB-SubCell"/>
</dbReference>
<keyword evidence="6 18" id="KW-0808">Transferase</keyword>
<evidence type="ECO:0000259" key="16">
    <source>
        <dbReference type="PROSITE" id="PS50109"/>
    </source>
</evidence>
<feature type="transmembrane region" description="Helical" evidence="15">
    <location>
        <begin position="42"/>
        <end position="65"/>
    </location>
</feature>
<keyword evidence="5" id="KW-0597">Phosphoprotein</keyword>
<keyword evidence="13 15" id="KW-0472">Membrane</keyword>
<dbReference type="AlphaFoldDB" id="A0AAC9RKE7"/>
<dbReference type="Pfam" id="PF00512">
    <property type="entry name" value="HisKA"/>
    <property type="match status" value="1"/>
</dbReference>
<evidence type="ECO:0000256" key="8">
    <source>
        <dbReference type="ARBA" id="ARBA00022741"/>
    </source>
</evidence>
<dbReference type="Gene3D" id="6.10.340.10">
    <property type="match status" value="1"/>
</dbReference>
<evidence type="ECO:0000256" key="14">
    <source>
        <dbReference type="SAM" id="Coils"/>
    </source>
</evidence>
<evidence type="ECO:0000256" key="12">
    <source>
        <dbReference type="ARBA" id="ARBA00023012"/>
    </source>
</evidence>
<evidence type="ECO:0000256" key="5">
    <source>
        <dbReference type="ARBA" id="ARBA00022553"/>
    </source>
</evidence>
<keyword evidence="10" id="KW-0067">ATP-binding</keyword>
<dbReference type="FunFam" id="1.10.287.130:FF:000001">
    <property type="entry name" value="Two-component sensor histidine kinase"/>
    <property type="match status" value="1"/>
</dbReference>
<dbReference type="InterPro" id="IPR050398">
    <property type="entry name" value="HssS/ArlS-like"/>
</dbReference>
<evidence type="ECO:0000313" key="17">
    <source>
        <dbReference type="EMBL" id="AOY78085.1"/>
    </source>
</evidence>
<dbReference type="PRINTS" id="PR00344">
    <property type="entry name" value="BCTRLSENSOR"/>
</dbReference>
<evidence type="ECO:0000256" key="11">
    <source>
        <dbReference type="ARBA" id="ARBA00022989"/>
    </source>
</evidence>
<dbReference type="InterPro" id="IPR036097">
    <property type="entry name" value="HisK_dim/P_sf"/>
</dbReference>
<dbReference type="CDD" id="cd00082">
    <property type="entry name" value="HisKA"/>
    <property type="match status" value="1"/>
</dbReference>
<accession>A0AAC9RKE7</accession>
<dbReference type="Proteomes" id="UP000192478">
    <property type="component" value="Chromosome"/>
</dbReference>
<keyword evidence="11 15" id="KW-1133">Transmembrane helix</keyword>
<dbReference type="KEGG" id="cfm:BJL90_20790"/>
<proteinExistence type="predicted"/>
<organism evidence="18 20">
    <name type="scientific">Clostridium formicaceticum</name>
    <dbReference type="NCBI Taxonomy" id="1497"/>
    <lineage>
        <taxon>Bacteria</taxon>
        <taxon>Bacillati</taxon>
        <taxon>Bacillota</taxon>
        <taxon>Clostridia</taxon>
        <taxon>Eubacteriales</taxon>
        <taxon>Clostridiaceae</taxon>
        <taxon>Clostridium</taxon>
    </lineage>
</organism>
<keyword evidence="4" id="KW-1003">Cell membrane</keyword>
<sequence length="534" mass="60686">MNRYVQKGKVMAQKLIQTLIKFVLFLRQFLRKQFNKNIYTRILFMNILCFVVCLAVLITIFDFAVKQVTYNQMQQETLRKAKQVNFALLKQNDLKWLGPFTDQQDNDDDNQQKVLTSLSDVFNAKITVFDREGNIVATSAKQEVVPGSQVEKKFIKTISDGEIITTKIIDNRSGELAFIATIPMGDIKDTIENGILLEIKPPQINSDINRIQLYLIVGGIFMFLMVIFISVYQAMHISKPISRLATSIAELDSENYVIQEDEPALDEIKTLTSQLNKLNEKMQKVQEENQRGKEERTRLFAEISHELRTPLTSVQGFVEAIRDGIVQDKDLLDRYLEIIYTQTMHINRLVDDILQLSRLESGNISLEKVPLDLVTLAQGVVVSIGAMAQARNTSVVFEKNIERAMILGDIDRIEQVIRNLLQNAINATKDGEITVRVEILQHEVILMIKDNGIGISSEELPRIWDRFYRSKNQRGNGKLQQSSGLGLVIVKQLVELHHGKIDVESQLGKGTVFYVRFPAALIPIPNPYVGGQNP</sequence>
<dbReference type="PROSITE" id="PS50109">
    <property type="entry name" value="HIS_KIN"/>
    <property type="match status" value="1"/>
</dbReference>
<gene>
    <name evidence="18" type="primary">srrB</name>
    <name evidence="17" type="ORF">BJL90_20790</name>
    <name evidence="18" type="ORF">CLFO_31350</name>
</gene>
<dbReference type="RefSeq" id="WP_070972687.1">
    <property type="nucleotide sequence ID" value="NZ_CP017603.1"/>
</dbReference>
<keyword evidence="7 15" id="KW-0812">Transmembrane</keyword>
<keyword evidence="9 17" id="KW-0418">Kinase</keyword>
<dbReference type="Gene3D" id="3.30.565.10">
    <property type="entry name" value="Histidine kinase-like ATPase, C-terminal domain"/>
    <property type="match status" value="1"/>
</dbReference>
<evidence type="ECO:0000256" key="13">
    <source>
        <dbReference type="ARBA" id="ARBA00023136"/>
    </source>
</evidence>
<evidence type="ECO:0000256" key="9">
    <source>
        <dbReference type="ARBA" id="ARBA00022777"/>
    </source>
</evidence>
<dbReference type="FunFam" id="3.30.565.10:FF:000006">
    <property type="entry name" value="Sensor histidine kinase WalK"/>
    <property type="match status" value="1"/>
</dbReference>
<dbReference type="SMART" id="SM00388">
    <property type="entry name" value="HisKA"/>
    <property type="match status" value="1"/>
</dbReference>
<dbReference type="SUPFAM" id="SSF47384">
    <property type="entry name" value="Homodimeric domain of signal transducing histidine kinase"/>
    <property type="match status" value="1"/>
</dbReference>
<feature type="domain" description="Histidine kinase" evidence="16">
    <location>
        <begin position="302"/>
        <end position="521"/>
    </location>
</feature>
<feature type="coiled-coil region" evidence="14">
    <location>
        <begin position="268"/>
        <end position="302"/>
    </location>
</feature>
<dbReference type="PANTHER" id="PTHR45528">
    <property type="entry name" value="SENSOR HISTIDINE KINASE CPXA"/>
    <property type="match status" value="1"/>
</dbReference>
<evidence type="ECO:0000256" key="2">
    <source>
        <dbReference type="ARBA" id="ARBA00004651"/>
    </source>
</evidence>
<dbReference type="EMBL" id="CP017603">
    <property type="protein sequence ID" value="AOY78085.1"/>
    <property type="molecule type" value="Genomic_DNA"/>
</dbReference>
<evidence type="ECO:0000256" key="3">
    <source>
        <dbReference type="ARBA" id="ARBA00012438"/>
    </source>
</evidence>
<name>A0AAC9RKE7_9CLOT</name>
<dbReference type="CDD" id="cd00075">
    <property type="entry name" value="HATPase"/>
    <property type="match status" value="1"/>
</dbReference>
<dbReference type="Proteomes" id="UP000177894">
    <property type="component" value="Chromosome"/>
</dbReference>
<comment type="subcellular location">
    <subcellularLocation>
        <location evidence="2">Cell membrane</location>
        <topology evidence="2">Multi-pass membrane protein</topology>
    </subcellularLocation>
</comment>
<evidence type="ECO:0000256" key="1">
    <source>
        <dbReference type="ARBA" id="ARBA00000085"/>
    </source>
</evidence>
<comment type="catalytic activity">
    <reaction evidence="1">
        <text>ATP + protein L-histidine = ADP + protein N-phospho-L-histidine.</text>
        <dbReference type="EC" id="2.7.13.3"/>
    </reaction>
</comment>
<evidence type="ECO:0000313" key="20">
    <source>
        <dbReference type="Proteomes" id="UP000192478"/>
    </source>
</evidence>
<evidence type="ECO:0000313" key="19">
    <source>
        <dbReference type="Proteomes" id="UP000177894"/>
    </source>
</evidence>
<keyword evidence="19" id="KW-1185">Reference proteome</keyword>
<dbReference type="InterPro" id="IPR036890">
    <property type="entry name" value="HATPase_C_sf"/>
</dbReference>
<feature type="transmembrane region" description="Helical" evidence="15">
    <location>
        <begin position="213"/>
        <end position="235"/>
    </location>
</feature>
<dbReference type="Pfam" id="PF02518">
    <property type="entry name" value="HATPase_c"/>
    <property type="match status" value="1"/>
</dbReference>
<dbReference type="InterPro" id="IPR003661">
    <property type="entry name" value="HisK_dim/P_dom"/>
</dbReference>
<dbReference type="GO" id="GO:0000155">
    <property type="term" value="F:phosphorelay sensor kinase activity"/>
    <property type="evidence" value="ECO:0007669"/>
    <property type="project" value="InterPro"/>
</dbReference>
<protein>
    <recommendedName>
        <fullName evidence="3">histidine kinase</fullName>
        <ecNumber evidence="3">2.7.13.3</ecNumber>
    </recommendedName>
</protein>
<dbReference type="SMART" id="SM00387">
    <property type="entry name" value="HATPase_c"/>
    <property type="match status" value="1"/>
</dbReference>
<evidence type="ECO:0000256" key="15">
    <source>
        <dbReference type="SAM" id="Phobius"/>
    </source>
</evidence>
<dbReference type="InterPro" id="IPR004358">
    <property type="entry name" value="Sig_transdc_His_kin-like_C"/>
</dbReference>